<proteinExistence type="predicted"/>
<reference evidence="1" key="1">
    <citation type="submission" date="2022-10" db="EMBL/GenBank/DDBJ databases">
        <title>Culturing micro-colonial fungi from biological soil crusts in the Mojave desert and describing Neophaeococcomyces mojavensis, and introducing the new genera and species Taxawa tesnikishii.</title>
        <authorList>
            <person name="Kurbessoian T."/>
            <person name="Stajich J.E."/>
        </authorList>
    </citation>
    <scope>NUCLEOTIDE SEQUENCE</scope>
    <source>
        <strain evidence="1">TK_35</strain>
    </source>
</reference>
<dbReference type="AlphaFoldDB" id="A0AA39CNE5"/>
<sequence>MTQDHAFGSVDRAVAGPALPAFGRASGVLPRVVCYRRVQSAFEKVLGASGFRRVDAHAQPWLDGLKQGLTRVRMEVE</sequence>
<gene>
    <name evidence="1" type="ORF">H2204_014533</name>
</gene>
<name>A0AA39CNE5_9EURO</name>
<evidence type="ECO:0000313" key="1">
    <source>
        <dbReference type="EMBL" id="KAJ9614677.1"/>
    </source>
</evidence>
<comment type="caution">
    <text evidence="1">The sequence shown here is derived from an EMBL/GenBank/DDBJ whole genome shotgun (WGS) entry which is preliminary data.</text>
</comment>
<accession>A0AA39CNE5</accession>
<organism evidence="1">
    <name type="scientific">Knufia peltigerae</name>
    <dbReference type="NCBI Taxonomy" id="1002370"/>
    <lineage>
        <taxon>Eukaryota</taxon>
        <taxon>Fungi</taxon>
        <taxon>Dikarya</taxon>
        <taxon>Ascomycota</taxon>
        <taxon>Pezizomycotina</taxon>
        <taxon>Eurotiomycetes</taxon>
        <taxon>Chaetothyriomycetidae</taxon>
        <taxon>Chaetothyriales</taxon>
        <taxon>Trichomeriaceae</taxon>
        <taxon>Knufia</taxon>
    </lineage>
</organism>
<protein>
    <submittedName>
        <fullName evidence="1">Uncharacterized protein</fullName>
    </submittedName>
</protein>
<dbReference type="EMBL" id="JAPDRN010000189">
    <property type="protein sequence ID" value="KAJ9614677.1"/>
    <property type="molecule type" value="Genomic_DNA"/>
</dbReference>